<evidence type="ECO:0000313" key="2">
    <source>
        <dbReference type="Proteomes" id="UP001165289"/>
    </source>
</evidence>
<name>A0AAV7JU25_9METZ</name>
<proteinExistence type="predicted"/>
<keyword evidence="2" id="KW-1185">Reference proteome</keyword>
<evidence type="ECO:0000313" key="1">
    <source>
        <dbReference type="EMBL" id="KAI6652446.1"/>
    </source>
</evidence>
<comment type="caution">
    <text evidence="1">The sequence shown here is derived from an EMBL/GenBank/DDBJ whole genome shotgun (WGS) entry which is preliminary data.</text>
</comment>
<reference evidence="1 2" key="1">
    <citation type="journal article" date="2023" name="BMC Biol.">
        <title>The compact genome of the sponge Oopsacas minuta (Hexactinellida) is lacking key metazoan core genes.</title>
        <authorList>
            <person name="Santini S."/>
            <person name="Schenkelaars Q."/>
            <person name="Jourda C."/>
            <person name="Duchesne M."/>
            <person name="Belahbib H."/>
            <person name="Rocher C."/>
            <person name="Selva M."/>
            <person name="Riesgo A."/>
            <person name="Vervoort M."/>
            <person name="Leys S.P."/>
            <person name="Kodjabachian L."/>
            <person name="Le Bivic A."/>
            <person name="Borchiellini C."/>
            <person name="Claverie J.M."/>
            <person name="Renard E."/>
        </authorList>
    </citation>
    <scope>NUCLEOTIDE SEQUENCE [LARGE SCALE GENOMIC DNA]</scope>
    <source>
        <strain evidence="1">SPO-2</strain>
    </source>
</reference>
<dbReference type="EMBL" id="JAKMXF010000299">
    <property type="protein sequence ID" value="KAI6652446.1"/>
    <property type="molecule type" value="Genomic_DNA"/>
</dbReference>
<gene>
    <name evidence="1" type="ORF">LOD99_7460</name>
</gene>
<organism evidence="1 2">
    <name type="scientific">Oopsacas minuta</name>
    <dbReference type="NCBI Taxonomy" id="111878"/>
    <lineage>
        <taxon>Eukaryota</taxon>
        <taxon>Metazoa</taxon>
        <taxon>Porifera</taxon>
        <taxon>Hexactinellida</taxon>
        <taxon>Hexasterophora</taxon>
        <taxon>Lyssacinosida</taxon>
        <taxon>Leucopsacidae</taxon>
        <taxon>Oopsacas</taxon>
    </lineage>
</organism>
<dbReference type="Proteomes" id="UP001165289">
    <property type="component" value="Unassembled WGS sequence"/>
</dbReference>
<dbReference type="AlphaFoldDB" id="A0AAV7JU25"/>
<sequence>MTSEMVAEGKQYVQLQKKKIEKGISQASIGKVSIYREYKKNSILRDVRSSEVPPCKNDSGFTSDIVSHFRAYLPLRKAPKFLYSSLENTTDTNIIPKCSSTEFINEEVTECGNTIIQNDVSCAYSRDITQIQCNSSSIEVRTDFHNNRSDIFKDI</sequence>
<protein>
    <submittedName>
        <fullName evidence="1">Uncharacterized protein</fullName>
    </submittedName>
</protein>
<accession>A0AAV7JU25</accession>